<dbReference type="RefSeq" id="WP_258790908.1">
    <property type="nucleotide sequence ID" value="NZ_JANUGQ010000039.1"/>
</dbReference>
<dbReference type="EMBL" id="JANUGQ010000039">
    <property type="protein sequence ID" value="MCS0639581.1"/>
    <property type="molecule type" value="Genomic_DNA"/>
</dbReference>
<feature type="compositionally biased region" description="Basic and acidic residues" evidence="1">
    <location>
        <begin position="35"/>
        <end position="44"/>
    </location>
</feature>
<dbReference type="Proteomes" id="UP001431313">
    <property type="component" value="Unassembled WGS sequence"/>
</dbReference>
<name>A0ABT2CQ59_9ACTN</name>
<gene>
    <name evidence="2" type="ORF">NX801_28890</name>
</gene>
<protein>
    <recommendedName>
        <fullName evidence="4">Acyl-CoA carboxylase epsilon subunit</fullName>
    </recommendedName>
</protein>
<organism evidence="2 3">
    <name type="scientific">Streptomyces pyxinae</name>
    <dbReference type="NCBI Taxonomy" id="2970734"/>
    <lineage>
        <taxon>Bacteria</taxon>
        <taxon>Bacillati</taxon>
        <taxon>Actinomycetota</taxon>
        <taxon>Actinomycetes</taxon>
        <taxon>Kitasatosporales</taxon>
        <taxon>Streptomycetaceae</taxon>
        <taxon>Streptomyces</taxon>
    </lineage>
</organism>
<proteinExistence type="predicted"/>
<dbReference type="InterPro" id="IPR032716">
    <property type="entry name" value="ACC_epsilon"/>
</dbReference>
<dbReference type="Pfam" id="PF13822">
    <property type="entry name" value="ACC_epsilon"/>
    <property type="match status" value="1"/>
</dbReference>
<sequence>MTGQDPQALRVLRGAPTAEEVAVLTLALLALSRRAAEPVGERTTSRPRWPRGADPLPAAGRWAGGTLPGWRSP</sequence>
<accession>A0ABT2CQ59</accession>
<comment type="caution">
    <text evidence="2">The sequence shown here is derived from an EMBL/GenBank/DDBJ whole genome shotgun (WGS) entry which is preliminary data.</text>
</comment>
<feature type="region of interest" description="Disordered" evidence="1">
    <location>
        <begin position="35"/>
        <end position="73"/>
    </location>
</feature>
<evidence type="ECO:0000313" key="3">
    <source>
        <dbReference type="Proteomes" id="UP001431313"/>
    </source>
</evidence>
<keyword evidence="3" id="KW-1185">Reference proteome</keyword>
<evidence type="ECO:0000313" key="2">
    <source>
        <dbReference type="EMBL" id="MCS0639581.1"/>
    </source>
</evidence>
<evidence type="ECO:0008006" key="4">
    <source>
        <dbReference type="Google" id="ProtNLM"/>
    </source>
</evidence>
<evidence type="ECO:0000256" key="1">
    <source>
        <dbReference type="SAM" id="MobiDB-lite"/>
    </source>
</evidence>
<reference evidence="2" key="1">
    <citation type="submission" date="2022-08" db="EMBL/GenBank/DDBJ databases">
        <authorList>
            <person name="Somphong A."/>
            <person name="Phongsopitanun W."/>
        </authorList>
    </citation>
    <scope>NUCLEOTIDE SEQUENCE</scope>
    <source>
        <strain evidence="2">LP05-1</strain>
    </source>
</reference>